<evidence type="ECO:0000259" key="2">
    <source>
        <dbReference type="Pfam" id="PF00582"/>
    </source>
</evidence>
<dbReference type="EMBL" id="FUYL01000001">
    <property type="protein sequence ID" value="SKB26100.1"/>
    <property type="molecule type" value="Genomic_DNA"/>
</dbReference>
<evidence type="ECO:0000313" key="3">
    <source>
        <dbReference type="EMBL" id="SKB26100.1"/>
    </source>
</evidence>
<accession>A0A1T4ZTN4</accession>
<gene>
    <name evidence="3" type="ORF">SAMN05660866_00295</name>
</gene>
<dbReference type="PANTHER" id="PTHR46268:SF6">
    <property type="entry name" value="UNIVERSAL STRESS PROTEIN UP12"/>
    <property type="match status" value="1"/>
</dbReference>
<sequence>MTTVLIPTDFSNNAMHAIKYAIQLYKCERTNFYFLHAYADEIYGPFKKNGGKSIEEQKEITRIKVEQSLKNTISELTKKYHNPKHSFEAVSAFESLVDAVNDFANQINVDLLIMGTQGQTANKKLTFGSHTVQVFKYVSCPVLAIPENYEYRQPKKILFPTDYMLPYKRRELKLLNTLAAEFKSEIHCLYISDFEDLTNRQIDNKRFLQESLPDTYLFNERSPVKNKGEAIMEYILEKDINLLVMVNARHSFLEDMLYRSTLDDIGLHPKIPFLVMQNLPR</sequence>
<dbReference type="InterPro" id="IPR014729">
    <property type="entry name" value="Rossmann-like_a/b/a_fold"/>
</dbReference>
<dbReference type="PANTHER" id="PTHR46268">
    <property type="entry name" value="STRESS RESPONSE PROTEIN NHAX"/>
    <property type="match status" value="1"/>
</dbReference>
<feature type="domain" description="UspA" evidence="2">
    <location>
        <begin position="2"/>
        <end position="146"/>
    </location>
</feature>
<protein>
    <submittedName>
        <fullName evidence="3">Nucleotide-binding universal stress protein, UspA family</fullName>
    </submittedName>
</protein>
<dbReference type="InterPro" id="IPR006016">
    <property type="entry name" value="UspA"/>
</dbReference>
<dbReference type="SUPFAM" id="SSF52402">
    <property type="entry name" value="Adenine nucleotide alpha hydrolases-like"/>
    <property type="match status" value="2"/>
</dbReference>
<dbReference type="InterPro" id="IPR006015">
    <property type="entry name" value="Universal_stress_UspA"/>
</dbReference>
<dbReference type="PRINTS" id="PR01438">
    <property type="entry name" value="UNVRSLSTRESS"/>
</dbReference>
<dbReference type="OrthoDB" id="9788959at2"/>
<dbReference type="AlphaFoldDB" id="A0A1T4ZTN4"/>
<organism evidence="3 4">
    <name type="scientific">Maribacter arcticus</name>
    <dbReference type="NCBI Taxonomy" id="561365"/>
    <lineage>
        <taxon>Bacteria</taxon>
        <taxon>Pseudomonadati</taxon>
        <taxon>Bacteroidota</taxon>
        <taxon>Flavobacteriia</taxon>
        <taxon>Flavobacteriales</taxon>
        <taxon>Flavobacteriaceae</taxon>
        <taxon>Maribacter</taxon>
    </lineage>
</organism>
<dbReference type="Proteomes" id="UP000190339">
    <property type="component" value="Unassembled WGS sequence"/>
</dbReference>
<keyword evidence="4" id="KW-1185">Reference proteome</keyword>
<dbReference type="RefSeq" id="WP_079510667.1">
    <property type="nucleotide sequence ID" value="NZ_FUYL01000001.1"/>
</dbReference>
<name>A0A1T4ZTN4_9FLAO</name>
<dbReference type="STRING" id="561365.SAMN05660866_00295"/>
<proteinExistence type="inferred from homology"/>
<dbReference type="Pfam" id="PF00582">
    <property type="entry name" value="Usp"/>
    <property type="match status" value="1"/>
</dbReference>
<comment type="similarity">
    <text evidence="1">Belongs to the universal stress protein A family.</text>
</comment>
<dbReference type="CDD" id="cd00293">
    <property type="entry name" value="USP-like"/>
    <property type="match status" value="1"/>
</dbReference>
<evidence type="ECO:0000313" key="4">
    <source>
        <dbReference type="Proteomes" id="UP000190339"/>
    </source>
</evidence>
<evidence type="ECO:0000256" key="1">
    <source>
        <dbReference type="ARBA" id="ARBA00008791"/>
    </source>
</evidence>
<dbReference type="Gene3D" id="3.40.50.620">
    <property type="entry name" value="HUPs"/>
    <property type="match status" value="2"/>
</dbReference>
<reference evidence="4" key="1">
    <citation type="submission" date="2017-02" db="EMBL/GenBank/DDBJ databases">
        <authorList>
            <person name="Varghese N."/>
            <person name="Submissions S."/>
        </authorList>
    </citation>
    <scope>NUCLEOTIDE SEQUENCE [LARGE SCALE GENOMIC DNA]</scope>
    <source>
        <strain evidence="4">DSM 23546</strain>
    </source>
</reference>